<feature type="transmembrane region" description="Helical" evidence="3">
    <location>
        <begin position="128"/>
        <end position="150"/>
    </location>
</feature>
<accession>A0A5B8NP32</accession>
<feature type="transmembrane region" description="Helical" evidence="3">
    <location>
        <begin position="42"/>
        <end position="60"/>
    </location>
</feature>
<protein>
    <recommendedName>
        <fullName evidence="2">Biotin transporter</fullName>
    </recommendedName>
</protein>
<evidence type="ECO:0000313" key="5">
    <source>
        <dbReference type="Proteomes" id="UP000318453"/>
    </source>
</evidence>
<keyword evidence="2 3" id="KW-0472">Membrane</keyword>
<name>A0A5B8NP32_9CHRO</name>
<dbReference type="PIRSF" id="PIRSF016661">
    <property type="entry name" value="BioY"/>
    <property type="match status" value="1"/>
</dbReference>
<dbReference type="GO" id="GO:0005886">
    <property type="term" value="C:plasma membrane"/>
    <property type="evidence" value="ECO:0007669"/>
    <property type="project" value="UniProtKB-SubCell"/>
</dbReference>
<sequence>MSSPNNELLWTVIGLILTIGGTFVEAFVTNFPWYWMEEGIKAHSLGITFQVAAVLFTACLGGKRAGALSQVAYITLGLAWLPVFAQGGGLDYLTQPTFGYIIGFIPGAWYCGVVAFRQEKQLEWLGLSCLLGLLIIHTVGIIYLVGLYFFKLIILEVTMPLLPAILEYSWQPLGSQLALVCAVAVATYGLRNLLFY</sequence>
<evidence type="ECO:0000256" key="3">
    <source>
        <dbReference type="SAM" id="Phobius"/>
    </source>
</evidence>
<keyword evidence="2" id="KW-0813">Transport</keyword>
<dbReference type="Pfam" id="PF02632">
    <property type="entry name" value="BioY"/>
    <property type="match status" value="1"/>
</dbReference>
<dbReference type="InterPro" id="IPR003784">
    <property type="entry name" value="BioY"/>
</dbReference>
<proteinExistence type="inferred from homology"/>
<evidence type="ECO:0000313" key="4">
    <source>
        <dbReference type="EMBL" id="QDZ40706.1"/>
    </source>
</evidence>
<feature type="transmembrane region" description="Helical" evidence="3">
    <location>
        <begin position="97"/>
        <end position="116"/>
    </location>
</feature>
<keyword evidence="3" id="KW-0812">Transmembrane</keyword>
<comment type="similarity">
    <text evidence="1 2">Belongs to the BioY family.</text>
</comment>
<keyword evidence="5" id="KW-1185">Reference proteome</keyword>
<feature type="transmembrane region" description="Helical" evidence="3">
    <location>
        <begin position="170"/>
        <end position="190"/>
    </location>
</feature>
<dbReference type="EMBL" id="CP042326">
    <property type="protein sequence ID" value="QDZ40706.1"/>
    <property type="molecule type" value="Genomic_DNA"/>
</dbReference>
<organism evidence="4 5">
    <name type="scientific">Euhalothece natronophila Z-M001</name>
    <dbReference type="NCBI Taxonomy" id="522448"/>
    <lineage>
        <taxon>Bacteria</taxon>
        <taxon>Bacillati</taxon>
        <taxon>Cyanobacteriota</taxon>
        <taxon>Cyanophyceae</taxon>
        <taxon>Oscillatoriophycideae</taxon>
        <taxon>Chroococcales</taxon>
        <taxon>Halothecacae</taxon>
        <taxon>Halothece cluster</taxon>
        <taxon>Euhalothece</taxon>
    </lineage>
</organism>
<dbReference type="PANTHER" id="PTHR34295">
    <property type="entry name" value="BIOTIN TRANSPORTER BIOY"/>
    <property type="match status" value="1"/>
</dbReference>
<feature type="transmembrane region" description="Helical" evidence="3">
    <location>
        <begin position="67"/>
        <end position="85"/>
    </location>
</feature>
<evidence type="ECO:0000256" key="1">
    <source>
        <dbReference type="ARBA" id="ARBA00010692"/>
    </source>
</evidence>
<dbReference type="Proteomes" id="UP000318453">
    <property type="component" value="Chromosome"/>
</dbReference>
<dbReference type="PANTHER" id="PTHR34295:SF1">
    <property type="entry name" value="BIOTIN TRANSPORTER BIOY"/>
    <property type="match status" value="1"/>
</dbReference>
<comment type="subcellular location">
    <subcellularLocation>
        <location evidence="2">Cell membrane</location>
        <topology evidence="2">Multi-pass membrane protein</topology>
    </subcellularLocation>
</comment>
<reference evidence="4" key="1">
    <citation type="submission" date="2019-08" db="EMBL/GenBank/DDBJ databases">
        <title>Carotenoids and Carotenoid Binding Proteins in the Halophilic Cyanobacterium Euhalothece sp. ZM00.</title>
        <authorList>
            <person name="Cho S.M."/>
            <person name="Song J.Y."/>
            <person name="Park Y.-I."/>
        </authorList>
    </citation>
    <scope>NUCLEOTIDE SEQUENCE [LARGE SCALE GENOMIC DNA]</scope>
    <source>
        <strain evidence="4">Z-M001</strain>
    </source>
</reference>
<dbReference type="RefSeq" id="WP_146296552.1">
    <property type="nucleotide sequence ID" value="NZ_CP042326.1"/>
</dbReference>
<keyword evidence="3" id="KW-1133">Transmembrane helix</keyword>
<dbReference type="OrthoDB" id="9803495at2"/>
<dbReference type="KEGG" id="enn:FRE64_12535"/>
<dbReference type="AlphaFoldDB" id="A0A5B8NP32"/>
<dbReference type="Gene3D" id="1.10.1760.20">
    <property type="match status" value="1"/>
</dbReference>
<keyword evidence="2" id="KW-1003">Cell membrane</keyword>
<dbReference type="GO" id="GO:0015225">
    <property type="term" value="F:biotin transmembrane transporter activity"/>
    <property type="evidence" value="ECO:0007669"/>
    <property type="project" value="UniProtKB-UniRule"/>
</dbReference>
<gene>
    <name evidence="4" type="ORF">FRE64_12535</name>
</gene>
<evidence type="ECO:0000256" key="2">
    <source>
        <dbReference type="PIRNR" id="PIRNR016661"/>
    </source>
</evidence>